<name>A0A9Q1LUZ8_9SOLA</name>
<comment type="caution">
    <text evidence="1">The sequence shown here is derived from an EMBL/GenBank/DDBJ whole genome shotgun (WGS) entry which is preliminary data.</text>
</comment>
<evidence type="ECO:0000313" key="1">
    <source>
        <dbReference type="EMBL" id="KAJ8542969.1"/>
    </source>
</evidence>
<dbReference type="Proteomes" id="UP001152561">
    <property type="component" value="Unassembled WGS sequence"/>
</dbReference>
<dbReference type="EMBL" id="JAJAGQ010000014">
    <property type="protein sequence ID" value="KAJ8542969.1"/>
    <property type="molecule type" value="Genomic_DNA"/>
</dbReference>
<accession>A0A9Q1LUZ8</accession>
<dbReference type="AlphaFoldDB" id="A0A9Q1LUZ8"/>
<organism evidence="1 2">
    <name type="scientific">Anisodus acutangulus</name>
    <dbReference type="NCBI Taxonomy" id="402998"/>
    <lineage>
        <taxon>Eukaryota</taxon>
        <taxon>Viridiplantae</taxon>
        <taxon>Streptophyta</taxon>
        <taxon>Embryophyta</taxon>
        <taxon>Tracheophyta</taxon>
        <taxon>Spermatophyta</taxon>
        <taxon>Magnoliopsida</taxon>
        <taxon>eudicotyledons</taxon>
        <taxon>Gunneridae</taxon>
        <taxon>Pentapetalae</taxon>
        <taxon>asterids</taxon>
        <taxon>lamiids</taxon>
        <taxon>Solanales</taxon>
        <taxon>Solanaceae</taxon>
        <taxon>Solanoideae</taxon>
        <taxon>Hyoscyameae</taxon>
        <taxon>Anisodus</taxon>
    </lineage>
</organism>
<protein>
    <submittedName>
        <fullName evidence="1">Uncharacterized protein</fullName>
    </submittedName>
</protein>
<evidence type="ECO:0000313" key="2">
    <source>
        <dbReference type="Proteomes" id="UP001152561"/>
    </source>
</evidence>
<sequence length="67" mass="8177">MLLPTKESKYLCWVYTCCKRERRRATRIKLVYLDFIHQRNKDNVVLESSNKNIAKSCCRFTWDFVAW</sequence>
<reference evidence="2" key="1">
    <citation type="journal article" date="2023" name="Proc. Natl. Acad. Sci. U.S.A.">
        <title>Genomic and structural basis for evolution of tropane alkaloid biosynthesis.</title>
        <authorList>
            <person name="Wanga Y.-J."/>
            <person name="Taina T."/>
            <person name="Yua J.-Y."/>
            <person name="Lia J."/>
            <person name="Xua B."/>
            <person name="Chenc J."/>
            <person name="D'Auriad J.C."/>
            <person name="Huanga J.-P."/>
            <person name="Huanga S.-X."/>
        </authorList>
    </citation>
    <scope>NUCLEOTIDE SEQUENCE [LARGE SCALE GENOMIC DNA]</scope>
    <source>
        <strain evidence="2">cv. KIB-2019</strain>
    </source>
</reference>
<keyword evidence="2" id="KW-1185">Reference proteome</keyword>
<gene>
    <name evidence="1" type="ORF">K7X08_005492</name>
</gene>
<proteinExistence type="predicted"/>